<feature type="non-terminal residue" evidence="1">
    <location>
        <position position="1"/>
    </location>
</feature>
<dbReference type="EMBL" id="BARU01015607">
    <property type="protein sequence ID" value="GAH53582.1"/>
    <property type="molecule type" value="Genomic_DNA"/>
</dbReference>
<reference evidence="1" key="1">
    <citation type="journal article" date="2014" name="Front. Microbiol.">
        <title>High frequency of phylogenetically diverse reductive dehalogenase-homologous genes in deep subseafloor sedimentary metagenomes.</title>
        <authorList>
            <person name="Kawai M."/>
            <person name="Futagami T."/>
            <person name="Toyoda A."/>
            <person name="Takaki Y."/>
            <person name="Nishi S."/>
            <person name="Hori S."/>
            <person name="Arai W."/>
            <person name="Tsubouchi T."/>
            <person name="Morono Y."/>
            <person name="Uchiyama I."/>
            <person name="Ito T."/>
            <person name="Fujiyama A."/>
            <person name="Inagaki F."/>
            <person name="Takami H."/>
        </authorList>
    </citation>
    <scope>NUCLEOTIDE SEQUENCE</scope>
    <source>
        <strain evidence="1">Expedition CK06-06</strain>
    </source>
</reference>
<evidence type="ECO:0000313" key="1">
    <source>
        <dbReference type="EMBL" id="GAH53582.1"/>
    </source>
</evidence>
<name>X1G8N8_9ZZZZ</name>
<sequence length="89" mass="10169">INFTVSLTCRGEGIGQPETYRGEAIDEVTYQDRYIRRRKKTFVLEYLEPGNTAARQAAFALLASLRNIQVYYNCSIRGLPYLNLMDTVA</sequence>
<organism evidence="1">
    <name type="scientific">marine sediment metagenome</name>
    <dbReference type="NCBI Taxonomy" id="412755"/>
    <lineage>
        <taxon>unclassified sequences</taxon>
        <taxon>metagenomes</taxon>
        <taxon>ecological metagenomes</taxon>
    </lineage>
</organism>
<protein>
    <submittedName>
        <fullName evidence="1">Uncharacterized protein</fullName>
    </submittedName>
</protein>
<dbReference type="AlphaFoldDB" id="X1G8N8"/>
<comment type="caution">
    <text evidence="1">The sequence shown here is derived from an EMBL/GenBank/DDBJ whole genome shotgun (WGS) entry which is preliminary data.</text>
</comment>
<proteinExistence type="predicted"/>
<accession>X1G8N8</accession>
<gene>
    <name evidence="1" type="ORF">S03H2_26704</name>
</gene>
<feature type="non-terminal residue" evidence="1">
    <location>
        <position position="89"/>
    </location>
</feature>